<evidence type="ECO:0000259" key="3">
    <source>
        <dbReference type="Pfam" id="PF00326"/>
    </source>
</evidence>
<feature type="compositionally biased region" description="Basic and acidic residues" evidence="2">
    <location>
        <begin position="96"/>
        <end position="111"/>
    </location>
</feature>
<protein>
    <submittedName>
        <fullName evidence="4">Alpha/beta fold hydrolase</fullName>
    </submittedName>
</protein>
<evidence type="ECO:0000256" key="2">
    <source>
        <dbReference type="SAM" id="MobiDB-lite"/>
    </source>
</evidence>
<keyword evidence="5" id="KW-1185">Reference proteome</keyword>
<comment type="caution">
    <text evidence="4">The sequence shown here is derived from an EMBL/GenBank/DDBJ whole genome shotgun (WGS) entry which is preliminary data.</text>
</comment>
<dbReference type="EMBL" id="JBHSWB010000002">
    <property type="protein sequence ID" value="MFC6662435.1"/>
    <property type="molecule type" value="Genomic_DNA"/>
</dbReference>
<dbReference type="Pfam" id="PF00326">
    <property type="entry name" value="Peptidase_S9"/>
    <property type="match status" value="1"/>
</dbReference>
<dbReference type="PANTHER" id="PTHR22946:SF9">
    <property type="entry name" value="POLYKETIDE TRANSFERASE AF380"/>
    <property type="match status" value="1"/>
</dbReference>
<dbReference type="InterPro" id="IPR001375">
    <property type="entry name" value="Peptidase_S9_cat"/>
</dbReference>
<evidence type="ECO:0000313" key="5">
    <source>
        <dbReference type="Proteomes" id="UP001596317"/>
    </source>
</evidence>
<gene>
    <name evidence="4" type="ORF">ACFP90_20490</name>
</gene>
<keyword evidence="1 4" id="KW-0378">Hydrolase</keyword>
<organism evidence="4 5">
    <name type="scientific">Deinococcus multiflagellatus</name>
    <dbReference type="NCBI Taxonomy" id="1656887"/>
    <lineage>
        <taxon>Bacteria</taxon>
        <taxon>Thermotogati</taxon>
        <taxon>Deinococcota</taxon>
        <taxon>Deinococci</taxon>
        <taxon>Deinococcales</taxon>
        <taxon>Deinococcaceae</taxon>
        <taxon>Deinococcus</taxon>
    </lineage>
</organism>
<accession>A0ABW1ZQE3</accession>
<feature type="domain" description="Peptidase S9 prolyl oligopeptidase catalytic" evidence="3">
    <location>
        <begin position="166"/>
        <end position="370"/>
    </location>
</feature>
<dbReference type="InterPro" id="IPR029058">
    <property type="entry name" value="AB_hydrolase_fold"/>
</dbReference>
<evidence type="ECO:0000256" key="1">
    <source>
        <dbReference type="ARBA" id="ARBA00022801"/>
    </source>
</evidence>
<proteinExistence type="predicted"/>
<evidence type="ECO:0000313" key="4">
    <source>
        <dbReference type="EMBL" id="MFC6662435.1"/>
    </source>
</evidence>
<feature type="region of interest" description="Disordered" evidence="2">
    <location>
        <begin position="44"/>
        <end position="140"/>
    </location>
</feature>
<reference evidence="5" key="1">
    <citation type="journal article" date="2019" name="Int. J. Syst. Evol. Microbiol.">
        <title>The Global Catalogue of Microorganisms (GCM) 10K type strain sequencing project: providing services to taxonomists for standard genome sequencing and annotation.</title>
        <authorList>
            <consortium name="The Broad Institute Genomics Platform"/>
            <consortium name="The Broad Institute Genome Sequencing Center for Infectious Disease"/>
            <person name="Wu L."/>
            <person name="Ma J."/>
        </authorList>
    </citation>
    <scope>NUCLEOTIDE SEQUENCE [LARGE SCALE GENOMIC DNA]</scope>
    <source>
        <strain evidence="5">CCUG 63830</strain>
    </source>
</reference>
<dbReference type="SUPFAM" id="SSF53474">
    <property type="entry name" value="alpha/beta-Hydrolases"/>
    <property type="match status" value="1"/>
</dbReference>
<name>A0ABW1ZQE3_9DEIO</name>
<dbReference type="GO" id="GO:0016787">
    <property type="term" value="F:hydrolase activity"/>
    <property type="evidence" value="ECO:0007669"/>
    <property type="project" value="UniProtKB-KW"/>
</dbReference>
<dbReference type="PANTHER" id="PTHR22946">
    <property type="entry name" value="DIENELACTONE HYDROLASE DOMAIN-CONTAINING PROTEIN-RELATED"/>
    <property type="match status" value="1"/>
</dbReference>
<feature type="compositionally biased region" description="Basic residues" evidence="2">
    <location>
        <begin position="112"/>
        <end position="140"/>
    </location>
</feature>
<dbReference type="InterPro" id="IPR050261">
    <property type="entry name" value="FrsA_esterase"/>
</dbReference>
<dbReference type="RefSeq" id="WP_380058400.1">
    <property type="nucleotide sequence ID" value="NZ_JBHSWB010000002.1"/>
</dbReference>
<dbReference type="Gene3D" id="3.40.50.1820">
    <property type="entry name" value="alpha/beta hydrolase"/>
    <property type="match status" value="1"/>
</dbReference>
<dbReference type="Proteomes" id="UP001596317">
    <property type="component" value="Unassembled WGS sequence"/>
</dbReference>
<feature type="compositionally biased region" description="Basic residues" evidence="2">
    <location>
        <begin position="81"/>
        <end position="92"/>
    </location>
</feature>
<sequence>MWSGFFLSFVTVIPTTVRRTCSASVKPGRPVAPFTRALQPARRVGGRFPTPFSGGSHASRPICPAAGPAQPADRRPDHRSPLVHRAHARPHLPRQCPDHPADPDPRRELHPARRVLPVRRPAHQRPAHRAHRHTPQRRLAGHRVQPRLHPPNEYRTTERYVAYVDAFARAGFVVLKPDYRGHGSSQGQPAGTSYWSPEYTTDVLNAASSLKTLKGVNKARLGMWGHSMGGHITLRAMVVSPDIKAGVIWAGVVGPYDLLFKALPQWGRGDPNDPRARLLATLGRPERNPAAYRAISPNAYLADLRGRPLQLHHATGDTHVPYSLSQSLASGLKAAGQPVTFYTYAGDNHDLSRNLKAALDRSIAFFKTHL</sequence>